<dbReference type="Gene3D" id="1.20.5.400">
    <property type="match status" value="1"/>
</dbReference>
<feature type="compositionally biased region" description="Polar residues" evidence="2">
    <location>
        <begin position="113"/>
        <end position="124"/>
    </location>
</feature>
<keyword evidence="1" id="KW-0175">Coiled coil</keyword>
<comment type="caution">
    <text evidence="3">The sequence shown here is derived from an EMBL/GenBank/DDBJ whole genome shotgun (WGS) entry which is preliminary data.</text>
</comment>
<evidence type="ECO:0000313" key="3">
    <source>
        <dbReference type="EMBL" id="KAK1392038.1"/>
    </source>
</evidence>
<keyword evidence="4" id="KW-1185">Reference proteome</keyword>
<gene>
    <name evidence="3" type="ORF">POM88_011094</name>
</gene>
<sequence length="376" mass="41400">MLTYQNLRRCGFLPNERISNPNPAESSEAEASNKIDMASGVPSFVNKSASYDDLFGDEEKDTVPIEATPISRMKSTTASQDKSTTSSKRKLPPEVATDSVKAPGSRLSKKSKPSTPGTPGEGSNSLFRKFFAMAGSQISEEVIAEWDKMSFSEAAKATTWCEAQSLFHTLKRNEEMVVAACGDQKLLEEVRQLKSLLKTSEDEKKKLADASKKLKASEAKLLKERDQLNTSIINLDAEKDALKASYTKKVGDFKKKLDSLNTTIALERSTREAAKREKFEAGYSRGVNDYIESTYDHFPSLDWTLLGDDAVKMVDELKKKEVEAAADHEKVVQSEPEGEAQGADGTSLEVQMEDLEKADPAPDQDVPDVFPDNPVP</sequence>
<feature type="region of interest" description="Disordered" evidence="2">
    <location>
        <begin position="323"/>
        <end position="376"/>
    </location>
</feature>
<evidence type="ECO:0000256" key="1">
    <source>
        <dbReference type="SAM" id="Coils"/>
    </source>
</evidence>
<reference evidence="3" key="1">
    <citation type="submission" date="2023-02" db="EMBL/GenBank/DDBJ databases">
        <title>Genome of toxic invasive species Heracleum sosnowskyi carries increased number of genes despite the absence of recent whole-genome duplications.</title>
        <authorList>
            <person name="Schelkunov M."/>
            <person name="Shtratnikova V."/>
            <person name="Makarenko M."/>
            <person name="Klepikova A."/>
            <person name="Omelchenko D."/>
            <person name="Novikova G."/>
            <person name="Obukhova E."/>
            <person name="Bogdanov V."/>
            <person name="Penin A."/>
            <person name="Logacheva M."/>
        </authorList>
    </citation>
    <scope>NUCLEOTIDE SEQUENCE</scope>
    <source>
        <strain evidence="3">Hsosn_3</strain>
        <tissue evidence="3">Leaf</tissue>
    </source>
</reference>
<dbReference type="AlphaFoldDB" id="A0AAD8IW85"/>
<reference evidence="3" key="2">
    <citation type="submission" date="2023-05" db="EMBL/GenBank/DDBJ databases">
        <authorList>
            <person name="Schelkunov M.I."/>
        </authorList>
    </citation>
    <scope>NUCLEOTIDE SEQUENCE</scope>
    <source>
        <strain evidence="3">Hsosn_3</strain>
        <tissue evidence="3">Leaf</tissue>
    </source>
</reference>
<proteinExistence type="predicted"/>
<feature type="compositionally biased region" description="Low complexity" evidence="2">
    <location>
        <begin position="361"/>
        <end position="376"/>
    </location>
</feature>
<feature type="compositionally biased region" description="Basic and acidic residues" evidence="2">
    <location>
        <begin position="323"/>
        <end position="332"/>
    </location>
</feature>
<feature type="compositionally biased region" description="Polar residues" evidence="2">
    <location>
        <begin position="73"/>
        <end position="86"/>
    </location>
</feature>
<feature type="coiled-coil region" evidence="1">
    <location>
        <begin position="183"/>
        <end position="227"/>
    </location>
</feature>
<dbReference type="Proteomes" id="UP001237642">
    <property type="component" value="Unassembled WGS sequence"/>
</dbReference>
<feature type="region of interest" description="Disordered" evidence="2">
    <location>
        <begin position="53"/>
        <end position="124"/>
    </location>
</feature>
<evidence type="ECO:0000256" key="2">
    <source>
        <dbReference type="SAM" id="MobiDB-lite"/>
    </source>
</evidence>
<protein>
    <submittedName>
        <fullName evidence="3">Uncharacterized protein</fullName>
    </submittedName>
</protein>
<feature type="region of interest" description="Disordered" evidence="2">
    <location>
        <begin position="13"/>
        <end position="39"/>
    </location>
</feature>
<evidence type="ECO:0000313" key="4">
    <source>
        <dbReference type="Proteomes" id="UP001237642"/>
    </source>
</evidence>
<organism evidence="3 4">
    <name type="scientific">Heracleum sosnowskyi</name>
    <dbReference type="NCBI Taxonomy" id="360622"/>
    <lineage>
        <taxon>Eukaryota</taxon>
        <taxon>Viridiplantae</taxon>
        <taxon>Streptophyta</taxon>
        <taxon>Embryophyta</taxon>
        <taxon>Tracheophyta</taxon>
        <taxon>Spermatophyta</taxon>
        <taxon>Magnoliopsida</taxon>
        <taxon>eudicotyledons</taxon>
        <taxon>Gunneridae</taxon>
        <taxon>Pentapetalae</taxon>
        <taxon>asterids</taxon>
        <taxon>campanulids</taxon>
        <taxon>Apiales</taxon>
        <taxon>Apiaceae</taxon>
        <taxon>Apioideae</taxon>
        <taxon>apioid superclade</taxon>
        <taxon>Tordylieae</taxon>
        <taxon>Tordyliinae</taxon>
        <taxon>Heracleum</taxon>
    </lineage>
</organism>
<dbReference type="EMBL" id="JAUIZM010000003">
    <property type="protein sequence ID" value="KAK1392038.1"/>
    <property type="molecule type" value="Genomic_DNA"/>
</dbReference>
<accession>A0AAD8IW85</accession>
<name>A0AAD8IW85_9APIA</name>